<dbReference type="Pfam" id="PF02556">
    <property type="entry name" value="SecB"/>
    <property type="match status" value="1"/>
</dbReference>
<keyword evidence="6" id="KW-0963">Cytoplasm</keyword>
<dbReference type="InterPro" id="IPR035958">
    <property type="entry name" value="SecB-like_sf"/>
</dbReference>
<dbReference type="GO" id="GO:0051082">
    <property type="term" value="F:unfolded protein binding"/>
    <property type="evidence" value="ECO:0007669"/>
    <property type="project" value="InterPro"/>
</dbReference>
<accession>A0A9D1IJS0</accession>
<evidence type="ECO:0000256" key="3">
    <source>
        <dbReference type="ARBA" id="ARBA00022927"/>
    </source>
</evidence>
<name>A0A9D1IJS0_9BURK</name>
<keyword evidence="2 6" id="KW-0813">Transport</keyword>
<protein>
    <recommendedName>
        <fullName evidence="6">Protein-export protein SecB</fullName>
    </recommendedName>
</protein>
<comment type="subcellular location">
    <subcellularLocation>
        <location evidence="6">Cytoplasm</location>
    </subcellularLocation>
</comment>
<evidence type="ECO:0000256" key="2">
    <source>
        <dbReference type="ARBA" id="ARBA00022448"/>
    </source>
</evidence>
<dbReference type="EMBL" id="DVMY01000063">
    <property type="protein sequence ID" value="HIU37357.1"/>
    <property type="molecule type" value="Genomic_DNA"/>
</dbReference>
<reference evidence="7" key="2">
    <citation type="journal article" date="2021" name="PeerJ">
        <title>Extensive microbial diversity within the chicken gut microbiome revealed by metagenomics and culture.</title>
        <authorList>
            <person name="Gilroy R."/>
            <person name="Ravi A."/>
            <person name="Getino M."/>
            <person name="Pursley I."/>
            <person name="Horton D.L."/>
            <person name="Alikhan N.F."/>
            <person name="Baker D."/>
            <person name="Gharbi K."/>
            <person name="Hall N."/>
            <person name="Watson M."/>
            <person name="Adriaenssens E.M."/>
            <person name="Foster-Nyarko E."/>
            <person name="Jarju S."/>
            <person name="Secka A."/>
            <person name="Antonio M."/>
            <person name="Oren A."/>
            <person name="Chaudhuri R.R."/>
            <person name="La Ragione R."/>
            <person name="Hildebrand F."/>
            <person name="Pallen M.J."/>
        </authorList>
    </citation>
    <scope>NUCLEOTIDE SEQUENCE</scope>
    <source>
        <strain evidence="7">7463</strain>
    </source>
</reference>
<evidence type="ECO:0000256" key="1">
    <source>
        <dbReference type="ARBA" id="ARBA00009990"/>
    </source>
</evidence>
<dbReference type="GO" id="GO:0015031">
    <property type="term" value="P:protein transport"/>
    <property type="evidence" value="ECO:0007669"/>
    <property type="project" value="UniProtKB-UniRule"/>
</dbReference>
<dbReference type="GO" id="GO:0005737">
    <property type="term" value="C:cytoplasm"/>
    <property type="evidence" value="ECO:0007669"/>
    <property type="project" value="UniProtKB-SubCell"/>
</dbReference>
<dbReference type="PANTHER" id="PTHR36918:SF1">
    <property type="entry name" value="PROTEIN-EXPORT PROTEIN SECB"/>
    <property type="match status" value="1"/>
</dbReference>
<dbReference type="Gene3D" id="3.10.420.10">
    <property type="entry name" value="SecB-like"/>
    <property type="match status" value="1"/>
</dbReference>
<evidence type="ECO:0000313" key="8">
    <source>
        <dbReference type="Proteomes" id="UP000824083"/>
    </source>
</evidence>
<sequence length="169" mass="18945">MAEETNTTSQQDQQQGAGNAFHLERCYMKDASVEMPHAPEVFVTPLQQQPTVDMQFEVGLKKLDDAHHEVTVRATVTIKAEQNVMLIAEVKQAGIFQIRGFNDEQMAHIGNVICPTIVYPYLRANVADLITRTTMAPVNLPEMNFEMLYQQRLAQAAAAADQAKQEQQN</sequence>
<dbReference type="GO" id="GO:0006457">
    <property type="term" value="P:protein folding"/>
    <property type="evidence" value="ECO:0007669"/>
    <property type="project" value="UniProtKB-UniRule"/>
</dbReference>
<dbReference type="InterPro" id="IPR003708">
    <property type="entry name" value="SecB"/>
</dbReference>
<evidence type="ECO:0000256" key="6">
    <source>
        <dbReference type="HAMAP-Rule" id="MF_00821"/>
    </source>
</evidence>
<comment type="subunit">
    <text evidence="6">Homotetramer, a dimer of dimers. One homotetramer interacts with 1 SecA dimer.</text>
</comment>
<dbReference type="PRINTS" id="PR01594">
    <property type="entry name" value="SECBCHAPRONE"/>
</dbReference>
<keyword evidence="5 6" id="KW-0143">Chaperone</keyword>
<evidence type="ECO:0000256" key="5">
    <source>
        <dbReference type="ARBA" id="ARBA00023186"/>
    </source>
</evidence>
<dbReference type="PANTHER" id="PTHR36918">
    <property type="match status" value="1"/>
</dbReference>
<dbReference type="HAMAP" id="MF_00821">
    <property type="entry name" value="SecB"/>
    <property type="match status" value="1"/>
</dbReference>
<dbReference type="SUPFAM" id="SSF54611">
    <property type="entry name" value="SecB-like"/>
    <property type="match status" value="1"/>
</dbReference>
<reference evidence="7" key="1">
    <citation type="submission" date="2020-10" db="EMBL/GenBank/DDBJ databases">
        <authorList>
            <person name="Gilroy R."/>
        </authorList>
    </citation>
    <scope>NUCLEOTIDE SEQUENCE</scope>
    <source>
        <strain evidence="7">7463</strain>
    </source>
</reference>
<dbReference type="Proteomes" id="UP000824083">
    <property type="component" value="Unassembled WGS sequence"/>
</dbReference>
<gene>
    <name evidence="6 7" type="primary">secB</name>
    <name evidence="7" type="ORF">IAC56_03680</name>
</gene>
<keyword evidence="3 6" id="KW-0653">Protein transport</keyword>
<comment type="similarity">
    <text evidence="1 6">Belongs to the SecB family.</text>
</comment>
<keyword evidence="4 6" id="KW-0811">Translocation</keyword>
<comment type="function">
    <text evidence="6">One of the proteins required for the normal export of preproteins out of the cell cytoplasm. It is a molecular chaperone that binds to a subset of precursor proteins, maintaining them in a translocation-competent state. It also specifically binds to its receptor SecA.</text>
</comment>
<evidence type="ECO:0000313" key="7">
    <source>
        <dbReference type="EMBL" id="HIU37357.1"/>
    </source>
</evidence>
<dbReference type="NCBIfam" id="TIGR00809">
    <property type="entry name" value="secB"/>
    <property type="match status" value="1"/>
</dbReference>
<organism evidence="7 8">
    <name type="scientific">Candidatus Aphodousia faecigallinarum</name>
    <dbReference type="NCBI Taxonomy" id="2840677"/>
    <lineage>
        <taxon>Bacteria</taxon>
        <taxon>Pseudomonadati</taxon>
        <taxon>Pseudomonadota</taxon>
        <taxon>Betaproteobacteria</taxon>
        <taxon>Burkholderiales</taxon>
        <taxon>Sutterellaceae</taxon>
        <taxon>Sutterellaceae incertae sedis</taxon>
        <taxon>Candidatus Aphodousia</taxon>
    </lineage>
</organism>
<evidence type="ECO:0000256" key="4">
    <source>
        <dbReference type="ARBA" id="ARBA00023010"/>
    </source>
</evidence>
<proteinExistence type="inferred from homology"/>
<dbReference type="GO" id="GO:0051262">
    <property type="term" value="P:protein tetramerization"/>
    <property type="evidence" value="ECO:0007669"/>
    <property type="project" value="InterPro"/>
</dbReference>
<dbReference type="AlphaFoldDB" id="A0A9D1IJS0"/>
<comment type="caution">
    <text evidence="7">The sequence shown here is derived from an EMBL/GenBank/DDBJ whole genome shotgun (WGS) entry which is preliminary data.</text>
</comment>